<evidence type="ECO:0000256" key="1">
    <source>
        <dbReference type="ARBA" id="ARBA00004752"/>
    </source>
</evidence>
<evidence type="ECO:0000313" key="11">
    <source>
        <dbReference type="Proteomes" id="UP000033874"/>
    </source>
</evidence>
<comment type="caution">
    <text evidence="10">The sequence shown here is derived from an EMBL/GenBank/DDBJ whole genome shotgun (WGS) entry which is preliminary data.</text>
</comment>
<reference evidence="10 11" key="1">
    <citation type="submission" date="2015-04" db="EMBL/GenBank/DDBJ databases">
        <title>Genome sequence of aromatic hydrocarbons-degrading Sphingobium chungbukense DJ77.</title>
        <authorList>
            <person name="Kim Y.-C."/>
            <person name="Chae J.-C."/>
        </authorList>
    </citation>
    <scope>NUCLEOTIDE SEQUENCE [LARGE SCALE GENOMIC DNA]</scope>
    <source>
        <strain evidence="10 11">DJ77</strain>
    </source>
</reference>
<dbReference type="GO" id="GO:0071555">
    <property type="term" value="P:cell wall organization"/>
    <property type="evidence" value="ECO:0007669"/>
    <property type="project" value="UniProtKB-UniRule"/>
</dbReference>
<keyword evidence="6 7" id="KW-0961">Cell wall biogenesis/degradation</keyword>
<dbReference type="AlphaFoldDB" id="A0A0M3AUE4"/>
<evidence type="ECO:0000259" key="9">
    <source>
        <dbReference type="PROSITE" id="PS52029"/>
    </source>
</evidence>
<protein>
    <recommendedName>
        <fullName evidence="9">L,D-TPase catalytic domain-containing protein</fullName>
    </recommendedName>
</protein>
<dbReference type="PROSITE" id="PS52029">
    <property type="entry name" value="LD_TPASE"/>
    <property type="match status" value="1"/>
</dbReference>
<evidence type="ECO:0000313" key="10">
    <source>
        <dbReference type="EMBL" id="KKW92546.1"/>
    </source>
</evidence>
<evidence type="ECO:0000256" key="3">
    <source>
        <dbReference type="ARBA" id="ARBA00022679"/>
    </source>
</evidence>
<gene>
    <name evidence="10" type="ORF">YP76_06260</name>
</gene>
<organism evidence="10 11">
    <name type="scientific">Sphingobium chungbukense</name>
    <dbReference type="NCBI Taxonomy" id="56193"/>
    <lineage>
        <taxon>Bacteria</taxon>
        <taxon>Pseudomonadati</taxon>
        <taxon>Pseudomonadota</taxon>
        <taxon>Alphaproteobacteria</taxon>
        <taxon>Sphingomonadales</taxon>
        <taxon>Sphingomonadaceae</taxon>
        <taxon>Sphingobium</taxon>
    </lineage>
</organism>
<dbReference type="CDD" id="cd16913">
    <property type="entry name" value="YkuD_like"/>
    <property type="match status" value="1"/>
</dbReference>
<dbReference type="Proteomes" id="UP000033874">
    <property type="component" value="Unassembled WGS sequence"/>
</dbReference>
<dbReference type="Pfam" id="PF03734">
    <property type="entry name" value="YkuD"/>
    <property type="match status" value="1"/>
</dbReference>
<accession>A0A0M3AUE4</accession>
<dbReference type="UniPathway" id="UPA00219"/>
<keyword evidence="5 7" id="KW-0573">Peptidoglycan synthesis</keyword>
<dbReference type="EMBL" id="LBIC01000003">
    <property type="protein sequence ID" value="KKW92546.1"/>
    <property type="molecule type" value="Genomic_DNA"/>
</dbReference>
<dbReference type="SUPFAM" id="SSF141523">
    <property type="entry name" value="L,D-transpeptidase catalytic domain-like"/>
    <property type="match status" value="1"/>
</dbReference>
<dbReference type="InterPro" id="IPR005490">
    <property type="entry name" value="LD_TPept_cat_dom"/>
</dbReference>
<dbReference type="GO" id="GO:0005576">
    <property type="term" value="C:extracellular region"/>
    <property type="evidence" value="ECO:0007669"/>
    <property type="project" value="TreeGrafter"/>
</dbReference>
<sequence length="225" mass="23752">MAGRVSTGVKLAIGGGAAAVLLLLGLSIGRGRDLEPGKPDQPTTTRTVAKQAQPKQDQPVERTRAQPVAVDPHALMVKRVLPIDGPFRHGDYVWDEGGAPATGPVIITVDLKAQTLSVFRAGYEIGSAVIIYGADDKPSPLGAFPIIQKDADHYSRTYNNAPMPHTLRLTSDGVAIHGSDVQWGNATHGCIGVPKPFAKKLFGVTKLGDLVVITNGKRLDTSHAS</sequence>
<name>A0A0M3AUE4_9SPHN</name>
<feature type="compositionally biased region" description="Polar residues" evidence="8">
    <location>
        <begin position="41"/>
        <end position="56"/>
    </location>
</feature>
<dbReference type="PANTHER" id="PTHR30582:SF2">
    <property type="entry name" value="L,D-TRANSPEPTIDASE YCIB-RELATED"/>
    <property type="match status" value="1"/>
</dbReference>
<comment type="similarity">
    <text evidence="2">Belongs to the YkuD family.</text>
</comment>
<dbReference type="InterPro" id="IPR038063">
    <property type="entry name" value="Transpep_catalytic_dom"/>
</dbReference>
<evidence type="ECO:0000256" key="6">
    <source>
        <dbReference type="ARBA" id="ARBA00023316"/>
    </source>
</evidence>
<proteinExistence type="inferred from homology"/>
<evidence type="ECO:0000256" key="5">
    <source>
        <dbReference type="ARBA" id="ARBA00022984"/>
    </source>
</evidence>
<keyword evidence="11" id="KW-1185">Reference proteome</keyword>
<feature type="region of interest" description="Disordered" evidence="8">
    <location>
        <begin position="32"/>
        <end position="67"/>
    </location>
</feature>
<evidence type="ECO:0000256" key="7">
    <source>
        <dbReference type="PROSITE-ProRule" id="PRU01373"/>
    </source>
</evidence>
<keyword evidence="4 7" id="KW-0133">Cell shape</keyword>
<dbReference type="Gene3D" id="2.40.440.10">
    <property type="entry name" value="L,D-transpeptidase catalytic domain-like"/>
    <property type="match status" value="1"/>
</dbReference>
<dbReference type="PANTHER" id="PTHR30582">
    <property type="entry name" value="L,D-TRANSPEPTIDASE"/>
    <property type="match status" value="1"/>
</dbReference>
<feature type="active site" description="Nucleophile" evidence="7">
    <location>
        <position position="190"/>
    </location>
</feature>
<keyword evidence="3" id="KW-0808">Transferase</keyword>
<dbReference type="STRING" id="56193.YP76_06260"/>
<dbReference type="GO" id="GO:0016740">
    <property type="term" value="F:transferase activity"/>
    <property type="evidence" value="ECO:0007669"/>
    <property type="project" value="UniProtKB-KW"/>
</dbReference>
<dbReference type="RefSeq" id="WP_046762761.1">
    <property type="nucleotide sequence ID" value="NZ_LBIC01000003.1"/>
</dbReference>
<dbReference type="GO" id="GO:0071972">
    <property type="term" value="F:peptidoglycan L,D-transpeptidase activity"/>
    <property type="evidence" value="ECO:0007669"/>
    <property type="project" value="TreeGrafter"/>
</dbReference>
<evidence type="ECO:0000256" key="4">
    <source>
        <dbReference type="ARBA" id="ARBA00022960"/>
    </source>
</evidence>
<dbReference type="GO" id="GO:0008360">
    <property type="term" value="P:regulation of cell shape"/>
    <property type="evidence" value="ECO:0007669"/>
    <property type="project" value="UniProtKB-UniRule"/>
</dbReference>
<feature type="active site" description="Proton donor/acceptor" evidence="7">
    <location>
        <position position="177"/>
    </location>
</feature>
<dbReference type="PATRIC" id="fig|56193.3.peg.1298"/>
<dbReference type="InterPro" id="IPR050979">
    <property type="entry name" value="LD-transpeptidase"/>
</dbReference>
<evidence type="ECO:0000256" key="8">
    <source>
        <dbReference type="SAM" id="MobiDB-lite"/>
    </source>
</evidence>
<comment type="pathway">
    <text evidence="1 7">Cell wall biogenesis; peptidoglycan biosynthesis.</text>
</comment>
<feature type="domain" description="L,D-TPase catalytic" evidence="9">
    <location>
        <begin position="105"/>
        <end position="214"/>
    </location>
</feature>
<evidence type="ECO:0000256" key="2">
    <source>
        <dbReference type="ARBA" id="ARBA00005992"/>
    </source>
</evidence>
<dbReference type="GO" id="GO:0018104">
    <property type="term" value="P:peptidoglycan-protein cross-linking"/>
    <property type="evidence" value="ECO:0007669"/>
    <property type="project" value="TreeGrafter"/>
</dbReference>